<reference evidence="1 2" key="1">
    <citation type="journal article" date="2013" name="Genome Biol. Evol.">
        <title>Genome evolution and phylogenomic analysis of candidatus kinetoplastibacterium, the betaproteobacterial endosymbionts of strigomonas and angomonas.</title>
        <authorList>
            <person name="Alves J.M."/>
            <person name="Serrano M.G."/>
            <person name="Maia da Silva F."/>
            <person name="Voegtly L.J."/>
            <person name="Matveyev A.V."/>
            <person name="Teixeira M.M."/>
            <person name="Camargo E.P."/>
            <person name="Buck G.A."/>
        </authorList>
    </citation>
    <scope>NUCLEOTIDE SEQUENCE [LARGE SCALE GENOMIC DNA]</scope>
    <source>
        <strain evidence="1 2">TCC036E</strain>
    </source>
</reference>
<evidence type="ECO:0000313" key="1">
    <source>
        <dbReference type="EMBL" id="AGF47480.1"/>
    </source>
</evidence>
<evidence type="ECO:0000313" key="2">
    <source>
        <dbReference type="Proteomes" id="UP000011686"/>
    </source>
</evidence>
<dbReference type="Proteomes" id="UP000011686">
    <property type="component" value="Chromosome"/>
</dbReference>
<keyword evidence="1" id="KW-0808">Transferase</keyword>
<dbReference type="GO" id="GO:0016765">
    <property type="term" value="F:transferase activity, transferring alkyl or aryl (other than methyl) groups"/>
    <property type="evidence" value="ECO:0007669"/>
    <property type="project" value="UniProtKB-ARBA"/>
</dbReference>
<dbReference type="SUPFAM" id="SSF48576">
    <property type="entry name" value="Terpenoid synthases"/>
    <property type="match status" value="1"/>
</dbReference>
<name>M1M5P5_9PROT</name>
<proteinExistence type="predicted"/>
<gene>
    <name evidence="1" type="ORF">CDEE_0424</name>
</gene>
<dbReference type="EMBL" id="CP003804">
    <property type="protein sequence ID" value="AGF47480.1"/>
    <property type="molecule type" value="Genomic_DNA"/>
</dbReference>
<dbReference type="InterPro" id="IPR002060">
    <property type="entry name" value="Squ/phyt_synthse"/>
</dbReference>
<dbReference type="PATRIC" id="fig|1208918.3.peg.176"/>
<protein>
    <submittedName>
        <fullName evidence="1">Phytoene synthase</fullName>
        <ecNumber evidence="1">2.5.1.32</ecNumber>
    </submittedName>
</protein>
<dbReference type="STRING" id="1208918.CDEE_0424"/>
<organism evidence="1 2">
    <name type="scientific">Candidatus Kinetoplastidibacterium crithidiae TCC036E</name>
    <dbReference type="NCBI Taxonomy" id="1208918"/>
    <lineage>
        <taxon>Bacteria</taxon>
        <taxon>Pseudomonadati</taxon>
        <taxon>Pseudomonadota</taxon>
        <taxon>Betaproteobacteria</taxon>
        <taxon>Candidatus Kinetoplastidibacterium</taxon>
    </lineage>
</organism>
<dbReference type="Pfam" id="PF00494">
    <property type="entry name" value="SQS_PSY"/>
    <property type="match status" value="1"/>
</dbReference>
<sequence length="294" mass="35051">MNTDEYCIMQLKQSNSSLYYNILSLEKKQKNILAAIYLFSKKIEHIVSKSKNSIAAYAQLSWWRYQITEIMNTNNIINHPIIAVLKELIIIYPKVQKIIINFIDNNEILIEQTQFDNFDELNKLYWQSDRLIHKIYQEMNNTEYQYTKSDIEISTAIMMTKIIRNIGKDARVGRFYIPISELKTFNIEVKDFLNPDKSTLMLKLITNQIEKTYQLYKKIPAILLSPKIDQHKFYISTASVYYELLEELNKKKQLILNQYITLTPFRKFWISWASKKTNGRNILRKLYGLHNYNK</sequence>
<keyword evidence="2" id="KW-1185">Reference proteome</keyword>
<dbReference type="Gene3D" id="1.10.600.10">
    <property type="entry name" value="Farnesyl Diphosphate Synthase"/>
    <property type="match status" value="1"/>
</dbReference>
<dbReference type="EC" id="2.5.1.32" evidence="1"/>
<dbReference type="PANTHER" id="PTHR31480">
    <property type="entry name" value="BIFUNCTIONAL LYCOPENE CYCLASE/PHYTOENE SYNTHASE"/>
    <property type="match status" value="1"/>
</dbReference>
<dbReference type="eggNOG" id="COG1562">
    <property type="taxonomic scope" value="Bacteria"/>
</dbReference>
<dbReference type="AlphaFoldDB" id="M1M5P5"/>
<dbReference type="InterPro" id="IPR008949">
    <property type="entry name" value="Isoprenoid_synthase_dom_sf"/>
</dbReference>
<dbReference type="HOGENOM" id="CLU_975514_0_0_4"/>
<dbReference type="KEGG" id="kct:CDEE_0424"/>
<accession>M1M5P5</accession>
<dbReference type="RefSeq" id="WP_015238289.1">
    <property type="nucleotide sequence ID" value="NC_020283.1"/>
</dbReference>